<accession>A0AAN6F3M9</accession>
<dbReference type="Proteomes" id="UP001168146">
    <property type="component" value="Unassembled WGS sequence"/>
</dbReference>
<evidence type="ECO:0000313" key="2">
    <source>
        <dbReference type="Proteomes" id="UP001168146"/>
    </source>
</evidence>
<comment type="caution">
    <text evidence="1">The sequence shown here is derived from an EMBL/GenBank/DDBJ whole genome shotgun (WGS) entry which is preliminary data.</text>
</comment>
<reference evidence="1" key="1">
    <citation type="submission" date="2021-12" db="EMBL/GenBank/DDBJ databases">
        <title>Black yeast isolated from Biological Soil Crust.</title>
        <authorList>
            <person name="Kurbessoian T."/>
        </authorList>
    </citation>
    <scope>NUCLEOTIDE SEQUENCE</scope>
    <source>
        <strain evidence="1">CCFEE 5208</strain>
    </source>
</reference>
<evidence type="ECO:0000313" key="1">
    <source>
        <dbReference type="EMBL" id="KAK0302798.1"/>
    </source>
</evidence>
<proteinExistence type="predicted"/>
<organism evidence="1 2">
    <name type="scientific">Friedmanniomyces endolithicus</name>
    <dbReference type="NCBI Taxonomy" id="329885"/>
    <lineage>
        <taxon>Eukaryota</taxon>
        <taxon>Fungi</taxon>
        <taxon>Dikarya</taxon>
        <taxon>Ascomycota</taxon>
        <taxon>Pezizomycotina</taxon>
        <taxon>Dothideomycetes</taxon>
        <taxon>Dothideomycetidae</taxon>
        <taxon>Mycosphaerellales</taxon>
        <taxon>Teratosphaeriaceae</taxon>
        <taxon>Friedmanniomyces</taxon>
    </lineage>
</organism>
<protein>
    <submittedName>
        <fullName evidence="1">Uncharacterized protein</fullName>
    </submittedName>
</protein>
<sequence length="68" mass="7666">MEEFANCVVGGDLEVFDELELFATNYAIREVSRAGTRFRQRGPRSLPDSEALASYTNFLMRVLYASLA</sequence>
<dbReference type="EMBL" id="JASUXU010000170">
    <property type="protein sequence ID" value="KAK0302798.1"/>
    <property type="molecule type" value="Genomic_DNA"/>
</dbReference>
<gene>
    <name evidence="1" type="ORF">LTR82_017762</name>
</gene>
<name>A0AAN6F3M9_9PEZI</name>
<dbReference type="AlphaFoldDB" id="A0AAN6F3M9"/>